<protein>
    <submittedName>
        <fullName evidence="1">Uncharacterized protein</fullName>
    </submittedName>
</protein>
<reference evidence="1" key="1">
    <citation type="journal article" date="2023" name="Mol. Phylogenet. Evol.">
        <title>Genome-scale phylogeny and comparative genomics of the fungal order Sordariales.</title>
        <authorList>
            <person name="Hensen N."/>
            <person name="Bonometti L."/>
            <person name="Westerberg I."/>
            <person name="Brannstrom I.O."/>
            <person name="Guillou S."/>
            <person name="Cros-Aarteil S."/>
            <person name="Calhoun S."/>
            <person name="Haridas S."/>
            <person name="Kuo A."/>
            <person name="Mondo S."/>
            <person name="Pangilinan J."/>
            <person name="Riley R."/>
            <person name="LaButti K."/>
            <person name="Andreopoulos B."/>
            <person name="Lipzen A."/>
            <person name="Chen C."/>
            <person name="Yan M."/>
            <person name="Daum C."/>
            <person name="Ng V."/>
            <person name="Clum A."/>
            <person name="Steindorff A."/>
            <person name="Ohm R.A."/>
            <person name="Martin F."/>
            <person name="Silar P."/>
            <person name="Natvig D.O."/>
            <person name="Lalanne C."/>
            <person name="Gautier V."/>
            <person name="Ament-Velasquez S.L."/>
            <person name="Kruys A."/>
            <person name="Hutchinson M.I."/>
            <person name="Powell A.J."/>
            <person name="Barry K."/>
            <person name="Miller A.N."/>
            <person name="Grigoriev I.V."/>
            <person name="Debuchy R."/>
            <person name="Gladieux P."/>
            <person name="Hiltunen Thoren M."/>
            <person name="Johannesson H."/>
        </authorList>
    </citation>
    <scope>NUCLEOTIDE SEQUENCE</scope>
    <source>
        <strain evidence="1">CBS 955.72</strain>
    </source>
</reference>
<accession>A0AAJ0HX45</accession>
<dbReference type="EMBL" id="JAUIQD010000001">
    <property type="protein sequence ID" value="KAK3364296.1"/>
    <property type="molecule type" value="Genomic_DNA"/>
</dbReference>
<evidence type="ECO:0000313" key="2">
    <source>
        <dbReference type="Proteomes" id="UP001275084"/>
    </source>
</evidence>
<proteinExistence type="predicted"/>
<gene>
    <name evidence="1" type="ORF">B0T25DRAFT_529734</name>
</gene>
<sequence>MQTVYAPFHDEKTGFNSIIQENMSGQPGCRNWKTLDIIAQLRRYFDELRSLPSSGYGATPI</sequence>
<keyword evidence="2" id="KW-1185">Reference proteome</keyword>
<comment type="caution">
    <text evidence="1">The sequence shown here is derived from an EMBL/GenBank/DDBJ whole genome shotgun (WGS) entry which is preliminary data.</text>
</comment>
<name>A0AAJ0HX45_9PEZI</name>
<organism evidence="1 2">
    <name type="scientific">Lasiosphaeria hispida</name>
    <dbReference type="NCBI Taxonomy" id="260671"/>
    <lineage>
        <taxon>Eukaryota</taxon>
        <taxon>Fungi</taxon>
        <taxon>Dikarya</taxon>
        <taxon>Ascomycota</taxon>
        <taxon>Pezizomycotina</taxon>
        <taxon>Sordariomycetes</taxon>
        <taxon>Sordariomycetidae</taxon>
        <taxon>Sordariales</taxon>
        <taxon>Lasiosphaeriaceae</taxon>
        <taxon>Lasiosphaeria</taxon>
    </lineage>
</organism>
<dbReference type="Proteomes" id="UP001275084">
    <property type="component" value="Unassembled WGS sequence"/>
</dbReference>
<dbReference type="AlphaFoldDB" id="A0AAJ0HX45"/>
<evidence type="ECO:0000313" key="1">
    <source>
        <dbReference type="EMBL" id="KAK3364296.1"/>
    </source>
</evidence>
<reference evidence="1" key="2">
    <citation type="submission" date="2023-06" db="EMBL/GenBank/DDBJ databases">
        <authorList>
            <consortium name="Lawrence Berkeley National Laboratory"/>
            <person name="Haridas S."/>
            <person name="Hensen N."/>
            <person name="Bonometti L."/>
            <person name="Westerberg I."/>
            <person name="Brannstrom I.O."/>
            <person name="Guillou S."/>
            <person name="Cros-Aarteil S."/>
            <person name="Calhoun S."/>
            <person name="Kuo A."/>
            <person name="Mondo S."/>
            <person name="Pangilinan J."/>
            <person name="Riley R."/>
            <person name="Labutti K."/>
            <person name="Andreopoulos B."/>
            <person name="Lipzen A."/>
            <person name="Chen C."/>
            <person name="Yanf M."/>
            <person name="Daum C."/>
            <person name="Ng V."/>
            <person name="Clum A."/>
            <person name="Steindorff A."/>
            <person name="Ohm R."/>
            <person name="Martin F."/>
            <person name="Silar P."/>
            <person name="Natvig D."/>
            <person name="Lalanne C."/>
            <person name="Gautier V."/>
            <person name="Ament-Velasquez S.L."/>
            <person name="Kruys A."/>
            <person name="Hutchinson M.I."/>
            <person name="Powell A.J."/>
            <person name="Barry K."/>
            <person name="Miller A.N."/>
            <person name="Grigoriev I.V."/>
            <person name="Debuchy R."/>
            <person name="Gladieux P."/>
            <person name="Thoren M.H."/>
            <person name="Johannesson H."/>
        </authorList>
    </citation>
    <scope>NUCLEOTIDE SEQUENCE</scope>
    <source>
        <strain evidence="1">CBS 955.72</strain>
    </source>
</reference>